<proteinExistence type="predicted"/>
<dbReference type="AlphaFoldDB" id="A0AAU9K4G4"/>
<organism evidence="5 6">
    <name type="scientific">Blepharisma stoltei</name>
    <dbReference type="NCBI Taxonomy" id="1481888"/>
    <lineage>
        <taxon>Eukaryota</taxon>
        <taxon>Sar</taxon>
        <taxon>Alveolata</taxon>
        <taxon>Ciliophora</taxon>
        <taxon>Postciliodesmatophora</taxon>
        <taxon>Heterotrichea</taxon>
        <taxon>Heterotrichida</taxon>
        <taxon>Blepharismidae</taxon>
        <taxon>Blepharisma</taxon>
    </lineage>
</organism>
<accession>A0AAU9K4G4</accession>
<evidence type="ECO:0000259" key="4">
    <source>
        <dbReference type="PROSITE" id="PS50102"/>
    </source>
</evidence>
<dbReference type="SMART" id="SM00360">
    <property type="entry name" value="RRM"/>
    <property type="match status" value="1"/>
</dbReference>
<dbReference type="Proteomes" id="UP001162131">
    <property type="component" value="Unassembled WGS sequence"/>
</dbReference>
<dbReference type="PANTHER" id="PTHR15481:SF0">
    <property type="entry name" value="LD23870P-RELATED"/>
    <property type="match status" value="1"/>
</dbReference>
<dbReference type="GO" id="GO:0061574">
    <property type="term" value="C:ASAP complex"/>
    <property type="evidence" value="ECO:0007669"/>
    <property type="project" value="TreeGrafter"/>
</dbReference>
<dbReference type="GO" id="GO:0005737">
    <property type="term" value="C:cytoplasm"/>
    <property type="evidence" value="ECO:0007669"/>
    <property type="project" value="TreeGrafter"/>
</dbReference>
<evidence type="ECO:0000256" key="2">
    <source>
        <dbReference type="PROSITE-ProRule" id="PRU00176"/>
    </source>
</evidence>
<keyword evidence="1 2" id="KW-0694">RNA-binding</keyword>
<dbReference type="EMBL" id="CAJZBQ010000058">
    <property type="protein sequence ID" value="CAG9334448.1"/>
    <property type="molecule type" value="Genomic_DNA"/>
</dbReference>
<feature type="domain" description="RRM" evidence="4">
    <location>
        <begin position="29"/>
        <end position="109"/>
    </location>
</feature>
<dbReference type="Gene3D" id="3.30.70.330">
    <property type="match status" value="1"/>
</dbReference>
<dbReference type="InterPro" id="IPR035979">
    <property type="entry name" value="RBD_domain_sf"/>
</dbReference>
<keyword evidence="6" id="KW-1185">Reference proteome</keyword>
<dbReference type="InterPro" id="IPR012677">
    <property type="entry name" value="Nucleotide-bd_a/b_plait_sf"/>
</dbReference>
<name>A0AAU9K4G4_9CILI</name>
<evidence type="ECO:0000256" key="1">
    <source>
        <dbReference type="ARBA" id="ARBA00022884"/>
    </source>
</evidence>
<feature type="region of interest" description="Disordered" evidence="3">
    <location>
        <begin position="1"/>
        <end position="28"/>
    </location>
</feature>
<protein>
    <recommendedName>
        <fullName evidence="4">RRM domain-containing protein</fullName>
    </recommendedName>
</protein>
<dbReference type="PANTHER" id="PTHR15481">
    <property type="entry name" value="RIBONUCLEIC ACID BINDING PROTEIN S1"/>
    <property type="match status" value="1"/>
</dbReference>
<dbReference type="InterPro" id="IPR000504">
    <property type="entry name" value="RRM_dom"/>
</dbReference>
<evidence type="ECO:0000313" key="6">
    <source>
        <dbReference type="Proteomes" id="UP001162131"/>
    </source>
</evidence>
<feature type="compositionally biased region" description="Basic residues" evidence="3">
    <location>
        <begin position="117"/>
        <end position="137"/>
    </location>
</feature>
<feature type="compositionally biased region" description="Low complexity" evidence="3">
    <location>
        <begin position="138"/>
        <end position="147"/>
    </location>
</feature>
<gene>
    <name evidence="5" type="ORF">BSTOLATCC_MIC61064</name>
</gene>
<evidence type="ECO:0000313" key="5">
    <source>
        <dbReference type="EMBL" id="CAG9334448.1"/>
    </source>
</evidence>
<dbReference type="SUPFAM" id="SSF54928">
    <property type="entry name" value="RNA-binding domain, RBD"/>
    <property type="match status" value="1"/>
</dbReference>
<comment type="caution">
    <text evidence="5">The sequence shown here is derived from an EMBL/GenBank/DDBJ whole genome shotgun (WGS) entry which is preliminary data.</text>
</comment>
<dbReference type="GO" id="GO:0003723">
    <property type="term" value="F:RNA binding"/>
    <property type="evidence" value="ECO:0007669"/>
    <property type="project" value="UniProtKB-UniRule"/>
</dbReference>
<dbReference type="PROSITE" id="PS50102">
    <property type="entry name" value="RRM"/>
    <property type="match status" value="1"/>
</dbReference>
<dbReference type="GO" id="GO:0005654">
    <property type="term" value="C:nucleoplasm"/>
    <property type="evidence" value="ECO:0007669"/>
    <property type="project" value="TreeGrafter"/>
</dbReference>
<dbReference type="PROSITE" id="PS51257">
    <property type="entry name" value="PROKAR_LIPOPROTEIN"/>
    <property type="match status" value="1"/>
</dbReference>
<sequence>MPRSSSSSYTSSSGSCCSSSSRSPSPRSKVLRVTNLTGNVNRNHLYEIFENYGEVKTVELAEKEGKEGRLKRGYAYVDMVSGKDALAAKKAMDGGWIDGNVIGVSIVDEYRGRRRPRSRYNRYKRSRPPINRRKRSRSCSCSSSSSK</sequence>
<feature type="region of interest" description="Disordered" evidence="3">
    <location>
        <begin position="117"/>
        <end position="147"/>
    </location>
</feature>
<reference evidence="5" key="1">
    <citation type="submission" date="2021-09" db="EMBL/GenBank/DDBJ databases">
        <authorList>
            <consortium name="AG Swart"/>
            <person name="Singh M."/>
            <person name="Singh A."/>
            <person name="Seah K."/>
            <person name="Emmerich C."/>
        </authorList>
    </citation>
    <scope>NUCLEOTIDE SEQUENCE</scope>
    <source>
        <strain evidence="5">ATCC30299</strain>
    </source>
</reference>
<dbReference type="GO" id="GO:0000398">
    <property type="term" value="P:mRNA splicing, via spliceosome"/>
    <property type="evidence" value="ECO:0007669"/>
    <property type="project" value="TreeGrafter"/>
</dbReference>
<dbReference type="Pfam" id="PF00076">
    <property type="entry name" value="RRM_1"/>
    <property type="match status" value="1"/>
</dbReference>
<evidence type="ECO:0000256" key="3">
    <source>
        <dbReference type="SAM" id="MobiDB-lite"/>
    </source>
</evidence>